<comment type="similarity">
    <text evidence="2">Belongs to the aconitase/IPM isomerase family. LeuC type 2 subfamily.</text>
</comment>
<evidence type="ECO:0000259" key="3">
    <source>
        <dbReference type="Pfam" id="PF00330"/>
    </source>
</evidence>
<name>A0ABS6FCX6_9FIRM</name>
<keyword evidence="2" id="KW-0479">Metal-binding</keyword>
<evidence type="ECO:0000256" key="1">
    <source>
        <dbReference type="ARBA" id="ARBA00022485"/>
    </source>
</evidence>
<comment type="caution">
    <text evidence="4">The sequence shown here is derived from an EMBL/GenBank/DDBJ whole genome shotgun (WGS) entry which is preliminary data.</text>
</comment>
<dbReference type="EMBL" id="JAHLQN010000001">
    <property type="protein sequence ID" value="MBU5628116.1"/>
    <property type="molecule type" value="Genomic_DNA"/>
</dbReference>
<dbReference type="InterPro" id="IPR050067">
    <property type="entry name" value="IPM_dehydratase_rel_enz"/>
</dbReference>
<proteinExistence type="inferred from homology"/>
<dbReference type="PANTHER" id="PTHR43822">
    <property type="entry name" value="HOMOACONITASE, MITOCHONDRIAL-RELATED"/>
    <property type="match status" value="1"/>
</dbReference>
<evidence type="ECO:0000256" key="2">
    <source>
        <dbReference type="HAMAP-Rule" id="MF_01027"/>
    </source>
</evidence>
<keyword evidence="2" id="KW-0408">Iron</keyword>
<feature type="domain" description="Aconitase/3-isopropylmalate dehydratase large subunit alpha/beta/alpha" evidence="3">
    <location>
        <begin position="7"/>
        <end position="225"/>
    </location>
</feature>
<keyword evidence="1 2" id="KW-0004">4Fe-4S</keyword>
<dbReference type="NCBIfam" id="NF001614">
    <property type="entry name" value="PRK00402.1"/>
    <property type="match status" value="1"/>
</dbReference>
<keyword evidence="5" id="KW-1185">Reference proteome</keyword>
<feature type="binding site" evidence="2">
    <location>
        <position position="345"/>
    </location>
    <ligand>
        <name>[4Fe-4S] cluster</name>
        <dbReference type="ChEBI" id="CHEBI:49883"/>
    </ligand>
</feature>
<dbReference type="PANTHER" id="PTHR43822:SF2">
    <property type="entry name" value="HOMOACONITASE, MITOCHONDRIAL"/>
    <property type="match status" value="1"/>
</dbReference>
<dbReference type="EC" id="4.2.1.33" evidence="2"/>
<dbReference type="InterPro" id="IPR011826">
    <property type="entry name" value="HAcnase/IPMdehydase_lsu_prok"/>
</dbReference>
<sequence>MGFTFAEKIIGGHAGREVHANDCVVVNVDVMMASDTTGPMTIRAFQDMGGVRLAKPEKTIFVIDHATPCPNERIAALHSMIRRFCAEQGCVLYDQNKGVCHQVMLENHEVGEGDLVLGGDSHTCSYGAVGAFSTGVGSTDLGAALLTGKTWLRVPETSRIELTGQLTKGVFAKDVILRMIGDLRSDGVSYESVEFAGDGFACFTREEAATVCNMVIEMGGKNGVFLSALKRPDLIPDEDAVYKRVLRYDASGFVPMVSRPHAVDNVCTAAEAADQKIDMVYIGSCTNGRLSDLAAAADILRGKKIAPSVRMTVCPASTKVLLAAIERGYIREFLEAGATISTPGCSLCVGTLGGVPDDGEVVLSTTNRNFKGRMGNKNALIYLSSPATAAASALTGRITDPREVIGK</sequence>
<comment type="cofactor">
    <cofactor evidence="2">
        <name>[4Fe-4S] cluster</name>
        <dbReference type="ChEBI" id="CHEBI:49883"/>
    </cofactor>
    <text evidence="2">Binds 1 [4Fe-4S] cluster per subunit.</text>
</comment>
<keyword evidence="2" id="KW-0028">Amino-acid biosynthesis</keyword>
<dbReference type="PROSITE" id="PS01244">
    <property type="entry name" value="ACONITASE_2"/>
    <property type="match status" value="1"/>
</dbReference>
<dbReference type="Pfam" id="PF00330">
    <property type="entry name" value="Aconitase"/>
    <property type="match status" value="2"/>
</dbReference>
<keyword evidence="2 4" id="KW-0456">Lyase</keyword>
<feature type="domain" description="Aconitase/3-isopropylmalate dehydratase large subunit alpha/beta/alpha" evidence="3">
    <location>
        <begin position="271"/>
        <end position="396"/>
    </location>
</feature>
<protein>
    <recommendedName>
        <fullName evidence="2">3-isopropylmalate dehydratase large subunit</fullName>
        <ecNumber evidence="2">4.2.1.33</ecNumber>
    </recommendedName>
    <alternativeName>
        <fullName evidence="2">Alpha-IPM isomerase</fullName>
        <shortName evidence="2">IPMI</shortName>
    </alternativeName>
    <alternativeName>
        <fullName evidence="2">Isopropylmalate isomerase</fullName>
    </alternativeName>
</protein>
<dbReference type="PROSITE" id="PS00450">
    <property type="entry name" value="ACONITASE_1"/>
    <property type="match status" value="1"/>
</dbReference>
<dbReference type="NCBIfam" id="TIGR01343">
    <property type="entry name" value="hacA_fam"/>
    <property type="match status" value="1"/>
</dbReference>
<comment type="catalytic activity">
    <reaction evidence="2">
        <text>(2R,3S)-3-isopropylmalate = (2S)-2-isopropylmalate</text>
        <dbReference type="Rhea" id="RHEA:32287"/>
        <dbReference type="ChEBI" id="CHEBI:1178"/>
        <dbReference type="ChEBI" id="CHEBI:35121"/>
        <dbReference type="EC" id="4.2.1.33"/>
    </reaction>
</comment>
<reference evidence="4 5" key="1">
    <citation type="submission" date="2021-06" db="EMBL/GenBank/DDBJ databases">
        <authorList>
            <person name="Sun Q."/>
            <person name="Li D."/>
        </authorList>
    </citation>
    <scope>NUCLEOTIDE SEQUENCE [LARGE SCALE GENOMIC DNA]</scope>
    <source>
        <strain evidence="4 5">MSJ-2</strain>
    </source>
</reference>
<dbReference type="InterPro" id="IPR018136">
    <property type="entry name" value="Aconitase_4Fe-4S_BS"/>
</dbReference>
<comment type="function">
    <text evidence="2">Catalyzes the isomerization between 2-isopropylmalate and 3-isopropylmalate, via the formation of 2-isopropylmaleate.</text>
</comment>
<accession>A0ABS6FCX6</accession>
<comment type="pathway">
    <text evidence="2">Amino-acid biosynthesis; L-leucine biosynthesis; L-leucine from 3-methyl-2-oxobutanoate: step 2/4.</text>
</comment>
<feature type="binding site" evidence="2">
    <location>
        <position position="285"/>
    </location>
    <ligand>
        <name>[4Fe-4S] cluster</name>
        <dbReference type="ChEBI" id="CHEBI:49883"/>
    </ligand>
</feature>
<dbReference type="HAMAP" id="MF_01027">
    <property type="entry name" value="LeuC_type2"/>
    <property type="match status" value="1"/>
</dbReference>
<organism evidence="4 5">
    <name type="scientific">Dysosmobacter acutus</name>
    <dbReference type="NCBI Taxonomy" id="2841504"/>
    <lineage>
        <taxon>Bacteria</taxon>
        <taxon>Bacillati</taxon>
        <taxon>Bacillota</taxon>
        <taxon>Clostridia</taxon>
        <taxon>Eubacteriales</taxon>
        <taxon>Oscillospiraceae</taxon>
        <taxon>Dysosmobacter</taxon>
    </lineage>
</organism>
<dbReference type="NCBIfam" id="TIGR02086">
    <property type="entry name" value="IPMI_arch"/>
    <property type="match status" value="1"/>
</dbReference>
<dbReference type="Proteomes" id="UP000787672">
    <property type="component" value="Unassembled WGS sequence"/>
</dbReference>
<feature type="binding site" evidence="2">
    <location>
        <position position="348"/>
    </location>
    <ligand>
        <name>[4Fe-4S] cluster</name>
        <dbReference type="ChEBI" id="CHEBI:49883"/>
    </ligand>
</feature>
<dbReference type="InterPro" id="IPR006251">
    <property type="entry name" value="Homoacnase/IPMdehydase_lsu"/>
</dbReference>
<dbReference type="RefSeq" id="WP_216633403.1">
    <property type="nucleotide sequence ID" value="NZ_JAHLQN010000001.1"/>
</dbReference>
<keyword evidence="2" id="KW-0100">Branched-chain amino acid biosynthesis</keyword>
<evidence type="ECO:0000313" key="5">
    <source>
        <dbReference type="Proteomes" id="UP000787672"/>
    </source>
</evidence>
<keyword evidence="2" id="KW-0432">Leucine biosynthesis</keyword>
<comment type="subunit">
    <text evidence="2">Heterodimer of LeuC and LeuD.</text>
</comment>
<gene>
    <name evidence="2" type="primary">leuC</name>
    <name evidence="4" type="ORF">KQI82_14480</name>
</gene>
<keyword evidence="2" id="KW-0411">Iron-sulfur</keyword>
<evidence type="ECO:0000313" key="4">
    <source>
        <dbReference type="EMBL" id="MBU5628116.1"/>
    </source>
</evidence>
<dbReference type="GO" id="GO:0003861">
    <property type="term" value="F:3-isopropylmalate dehydratase activity"/>
    <property type="evidence" value="ECO:0007669"/>
    <property type="project" value="UniProtKB-EC"/>
</dbReference>
<dbReference type="InterPro" id="IPR001030">
    <property type="entry name" value="Acoase/IPM_deHydtase_lsu_aba"/>
</dbReference>